<dbReference type="PANTHER" id="PTHR30627">
    <property type="entry name" value="PEPTIDOGLYCAN D,D-TRANSPEPTIDASE"/>
    <property type="match status" value="1"/>
</dbReference>
<sequence>MTALASGSHRVRLASKRQHMTLTAQVRLVAVLALFGIGVGAILLRLTFIGVFGEQAQAATRSALVDPGRGDIVDRNGVPLARTIDGYAVRVVPERLIGDRKVLAGKLAQIFPDTSEQRFLDLLSRNKPTYLRHRAVPEEVNRVHALGEVGIEFPREKERFYPQLQLAAHVLGYVHPDGHGVSGMERALDAELIDPKKRLTPSALSVDIRVQAALEDELGRAMKSYDAKAAAGVVLDVETGEVMAMTSLPSFNPNQFDANSAAFEANQVTYRFFELGSTFKPLTVAAAIDAGTVTNLSRRYDASRPLKVAGFQIRDSHSSGRWLNVPETLVHSSNIVTAQIADELGPERLQAVMRKLHFDRPAQINLRETVKPLWPASWGRLTNMTVSYGHGIAVSPLHLASAYAAMVNGGVYRPATLMKLKPSDVPRGERVFKASTSARMNQLLRMIVRDGTGRKAEAPGFRVGGKTGSAEKPGAGGYNRSSVVATFAAVFPMDAPRFVVLIMIDEPAGNSASSFQRTAGWTAAPVVARLVPRIGPMLGIIPDDRRDVDVSELMPLLWKAPVRAGAKGGADDPA</sequence>
<evidence type="ECO:0000259" key="5">
    <source>
        <dbReference type="Pfam" id="PF00905"/>
    </source>
</evidence>
<keyword evidence="4" id="KW-0812">Transmembrane</keyword>
<reference evidence="7 8" key="1">
    <citation type="submission" date="2017-03" db="EMBL/GenBank/DDBJ databases">
        <title>Complete genome sequence of Blastomonas fulva degrading microcsystin LR.</title>
        <authorList>
            <person name="Lee H.-g."/>
            <person name="Jin L."/>
            <person name="oh H.-M."/>
        </authorList>
    </citation>
    <scope>NUCLEOTIDE SEQUENCE [LARGE SCALE GENOMIC DNA]</scope>
    <source>
        <strain evidence="7 8">T2</strain>
    </source>
</reference>
<feature type="transmembrane region" description="Helical" evidence="4">
    <location>
        <begin position="26"/>
        <end position="52"/>
    </location>
</feature>
<dbReference type="InterPro" id="IPR012338">
    <property type="entry name" value="Beta-lactam/transpept-like"/>
</dbReference>
<gene>
    <name evidence="7" type="ORF">B5J99_02345</name>
</gene>
<evidence type="ECO:0000256" key="4">
    <source>
        <dbReference type="SAM" id="Phobius"/>
    </source>
</evidence>
<dbReference type="InterPro" id="IPR001460">
    <property type="entry name" value="PCN-bd_Tpept"/>
</dbReference>
<evidence type="ECO:0000256" key="3">
    <source>
        <dbReference type="ARBA" id="ARBA00023136"/>
    </source>
</evidence>
<keyword evidence="3 4" id="KW-0472">Membrane</keyword>
<keyword evidence="4" id="KW-1133">Transmembrane helix</keyword>
<dbReference type="RefSeq" id="WP_117351350.1">
    <property type="nucleotide sequence ID" value="NZ_CP020083.1"/>
</dbReference>
<comment type="subcellular location">
    <subcellularLocation>
        <location evidence="1">Membrane</location>
    </subcellularLocation>
</comment>
<dbReference type="Gene3D" id="3.90.1310.10">
    <property type="entry name" value="Penicillin-binding protein 2a (Domain 2)"/>
    <property type="match status" value="1"/>
</dbReference>
<feature type="domain" description="Penicillin-binding protein dimerisation" evidence="6">
    <location>
        <begin position="66"/>
        <end position="177"/>
    </location>
</feature>
<keyword evidence="2" id="KW-0121">Carboxypeptidase</keyword>
<accession>A0ABM6M3L7</accession>
<evidence type="ECO:0000256" key="1">
    <source>
        <dbReference type="ARBA" id="ARBA00004370"/>
    </source>
</evidence>
<dbReference type="PANTHER" id="PTHR30627:SF1">
    <property type="entry name" value="PEPTIDOGLYCAN D,D-TRANSPEPTIDASE FTSI"/>
    <property type="match status" value="1"/>
</dbReference>
<organism evidence="7 8">
    <name type="scientific">Blastomonas fulva</name>
    <dbReference type="NCBI Taxonomy" id="1550728"/>
    <lineage>
        <taxon>Bacteria</taxon>
        <taxon>Pseudomonadati</taxon>
        <taxon>Pseudomonadota</taxon>
        <taxon>Alphaproteobacteria</taxon>
        <taxon>Sphingomonadales</taxon>
        <taxon>Sphingomonadaceae</taxon>
        <taxon>Blastomonas</taxon>
    </lineage>
</organism>
<dbReference type="Gene3D" id="3.30.450.330">
    <property type="match status" value="1"/>
</dbReference>
<dbReference type="InterPro" id="IPR036138">
    <property type="entry name" value="PBP_dimer_sf"/>
</dbReference>
<name>A0ABM6M3L7_9SPHN</name>
<dbReference type="GeneID" id="303484409"/>
<evidence type="ECO:0000256" key="2">
    <source>
        <dbReference type="ARBA" id="ARBA00022645"/>
    </source>
</evidence>
<dbReference type="InterPro" id="IPR005311">
    <property type="entry name" value="PBP_dimer"/>
</dbReference>
<keyword evidence="8" id="KW-1185">Reference proteome</keyword>
<evidence type="ECO:0000259" key="6">
    <source>
        <dbReference type="Pfam" id="PF03717"/>
    </source>
</evidence>
<dbReference type="Proteomes" id="UP000258016">
    <property type="component" value="Chromosome"/>
</dbReference>
<dbReference type="Gene3D" id="3.40.710.10">
    <property type="entry name" value="DD-peptidase/beta-lactamase superfamily"/>
    <property type="match status" value="1"/>
</dbReference>
<feature type="domain" description="Penicillin-binding protein transpeptidase" evidence="5">
    <location>
        <begin position="232"/>
        <end position="516"/>
    </location>
</feature>
<dbReference type="Pfam" id="PF00905">
    <property type="entry name" value="Transpeptidase"/>
    <property type="match status" value="1"/>
</dbReference>
<dbReference type="EMBL" id="CP020083">
    <property type="protein sequence ID" value="ASR50446.1"/>
    <property type="molecule type" value="Genomic_DNA"/>
</dbReference>
<dbReference type="Pfam" id="PF03717">
    <property type="entry name" value="PBP_dimer"/>
    <property type="match status" value="1"/>
</dbReference>
<dbReference type="InterPro" id="IPR050515">
    <property type="entry name" value="Beta-lactam/transpept"/>
</dbReference>
<evidence type="ECO:0000313" key="8">
    <source>
        <dbReference type="Proteomes" id="UP000258016"/>
    </source>
</evidence>
<proteinExistence type="predicted"/>
<evidence type="ECO:0000313" key="7">
    <source>
        <dbReference type="EMBL" id="ASR50446.1"/>
    </source>
</evidence>
<dbReference type="SUPFAM" id="SSF56601">
    <property type="entry name" value="beta-lactamase/transpeptidase-like"/>
    <property type="match status" value="1"/>
</dbReference>
<keyword evidence="2" id="KW-0645">Protease</keyword>
<protein>
    <submittedName>
        <fullName evidence="7">Peptidoglycan glycosyltransferase</fullName>
    </submittedName>
</protein>
<keyword evidence="2" id="KW-0378">Hydrolase</keyword>
<dbReference type="SUPFAM" id="SSF56519">
    <property type="entry name" value="Penicillin binding protein dimerisation domain"/>
    <property type="match status" value="1"/>
</dbReference>